<sequence length="451" mass="49190">MSTPSWPNPITLPEGITLSDVSGSEALTILAEKILANLAIGVVVQRPDGAIISANDAACAILSLSQEQLRGRTSFDPSWHAVDEDGEFLPGERHPAMETVETAEACHKAMGIYSGSPLLTWIDVHASPILDSEMNLVGVSTSFVNISDLREALDREVATKKYYARLSEESSEVVLTVDANGKVLTASESSADLFGHPAKSLLGMRLESVVPETAVVAVRTLINNVSAAAGSSGRMIIQIELPQDGFRAYDLSIKNLMGDPLTPFLICTFRDVDQLFNLQVDLAEANAELTLTITQLQRSAAIDALLAEALEMLIRCQSLTEVGEVIWDCLYRVFVDSNLALYLVEPGGTELQLFRHVGAESDNVPILAGKCWAIRTRHVHLNATHGVRCEHQIPEKCSVCLPFFFESRLVAWAQIERDGEDCELLAKAADEIFRRLLHSIPEVTLSKILST</sequence>
<dbReference type="InterPro" id="IPR013656">
    <property type="entry name" value="PAS_4"/>
</dbReference>
<dbReference type="PANTHER" id="PTHR44757:SF2">
    <property type="entry name" value="BIOFILM ARCHITECTURE MAINTENANCE PROTEIN MBAA"/>
    <property type="match status" value="1"/>
</dbReference>
<evidence type="ECO:0000313" key="3">
    <source>
        <dbReference type="EMBL" id="CAB4749176.1"/>
    </source>
</evidence>
<dbReference type="GO" id="GO:0006355">
    <property type="term" value="P:regulation of DNA-templated transcription"/>
    <property type="evidence" value="ECO:0007669"/>
    <property type="project" value="InterPro"/>
</dbReference>
<dbReference type="PROSITE" id="PS50112">
    <property type="entry name" value="PAS"/>
    <property type="match status" value="1"/>
</dbReference>
<dbReference type="AlphaFoldDB" id="A0A6J6BTG1"/>
<dbReference type="Gene3D" id="3.30.450.20">
    <property type="entry name" value="PAS domain"/>
    <property type="match status" value="2"/>
</dbReference>
<dbReference type="Pfam" id="PF08448">
    <property type="entry name" value="PAS_4"/>
    <property type="match status" value="1"/>
</dbReference>
<dbReference type="EMBL" id="CAEZYU010000075">
    <property type="protein sequence ID" value="CAB4749176.1"/>
    <property type="molecule type" value="Genomic_DNA"/>
</dbReference>
<dbReference type="CDD" id="cd00130">
    <property type="entry name" value="PAS"/>
    <property type="match status" value="2"/>
</dbReference>
<accession>A0A6J6BTG1</accession>
<feature type="domain" description="PAS" evidence="1">
    <location>
        <begin position="159"/>
        <end position="212"/>
    </location>
</feature>
<evidence type="ECO:0000313" key="4">
    <source>
        <dbReference type="EMBL" id="CAB4910718.1"/>
    </source>
</evidence>
<dbReference type="SUPFAM" id="SSF55781">
    <property type="entry name" value="GAF domain-like"/>
    <property type="match status" value="1"/>
</dbReference>
<reference evidence="2" key="1">
    <citation type="submission" date="2020-05" db="EMBL/GenBank/DDBJ databases">
        <authorList>
            <person name="Chiriac C."/>
            <person name="Salcher M."/>
            <person name="Ghai R."/>
            <person name="Kavagutti S V."/>
        </authorList>
    </citation>
    <scope>NUCLEOTIDE SEQUENCE</scope>
</reference>
<dbReference type="InterPro" id="IPR052155">
    <property type="entry name" value="Biofilm_reg_signaling"/>
</dbReference>
<dbReference type="PANTHER" id="PTHR44757">
    <property type="entry name" value="DIGUANYLATE CYCLASE DGCP"/>
    <property type="match status" value="1"/>
</dbReference>
<organism evidence="2">
    <name type="scientific">freshwater metagenome</name>
    <dbReference type="NCBI Taxonomy" id="449393"/>
    <lineage>
        <taxon>unclassified sequences</taxon>
        <taxon>metagenomes</taxon>
        <taxon>ecological metagenomes</taxon>
    </lineage>
</organism>
<dbReference type="SUPFAM" id="SSF55785">
    <property type="entry name" value="PYP-like sensor domain (PAS domain)"/>
    <property type="match status" value="2"/>
</dbReference>
<dbReference type="InterPro" id="IPR035965">
    <property type="entry name" value="PAS-like_dom_sf"/>
</dbReference>
<evidence type="ECO:0000259" key="1">
    <source>
        <dbReference type="PROSITE" id="PS50112"/>
    </source>
</evidence>
<dbReference type="EMBL" id="CAEZSF010000095">
    <property type="protein sequence ID" value="CAB4541643.1"/>
    <property type="molecule type" value="Genomic_DNA"/>
</dbReference>
<name>A0A6J6BTG1_9ZZZZ</name>
<gene>
    <name evidence="2" type="ORF">UFOPK1358_01056</name>
    <name evidence="3" type="ORF">UFOPK2766_01546</name>
    <name evidence="4" type="ORF">UFOPK3519_01397</name>
</gene>
<dbReference type="InterPro" id="IPR000014">
    <property type="entry name" value="PAS"/>
</dbReference>
<dbReference type="InterPro" id="IPR013767">
    <property type="entry name" value="PAS_fold"/>
</dbReference>
<evidence type="ECO:0000313" key="2">
    <source>
        <dbReference type="EMBL" id="CAB4541643.1"/>
    </source>
</evidence>
<dbReference type="Pfam" id="PF00989">
    <property type="entry name" value="PAS"/>
    <property type="match status" value="1"/>
</dbReference>
<protein>
    <submittedName>
        <fullName evidence="2">Unannotated protein</fullName>
    </submittedName>
</protein>
<dbReference type="NCBIfam" id="TIGR00229">
    <property type="entry name" value="sensory_box"/>
    <property type="match status" value="2"/>
</dbReference>
<proteinExistence type="predicted"/>
<dbReference type="SMART" id="SM00091">
    <property type="entry name" value="PAS"/>
    <property type="match status" value="2"/>
</dbReference>
<dbReference type="EMBL" id="CAFBMG010000129">
    <property type="protein sequence ID" value="CAB4910718.1"/>
    <property type="molecule type" value="Genomic_DNA"/>
</dbReference>